<evidence type="ECO:0000256" key="5">
    <source>
        <dbReference type="ARBA" id="ARBA00022692"/>
    </source>
</evidence>
<proteinExistence type="inferred from homology"/>
<comment type="caution">
    <text evidence="10">The sequence shown here is derived from an EMBL/GenBank/DDBJ whole genome shotgun (WGS) entry which is preliminary data.</text>
</comment>
<evidence type="ECO:0000313" key="10">
    <source>
        <dbReference type="EMBL" id="PZE17947.1"/>
    </source>
</evidence>
<dbReference type="Proteomes" id="UP000249248">
    <property type="component" value="Unassembled WGS sequence"/>
</dbReference>
<dbReference type="EMBL" id="QKSB01000002">
    <property type="protein sequence ID" value="PZE17947.1"/>
    <property type="molecule type" value="Genomic_DNA"/>
</dbReference>
<keyword evidence="5 8" id="KW-0812">Transmembrane</keyword>
<evidence type="ECO:0000256" key="6">
    <source>
        <dbReference type="ARBA" id="ARBA00022989"/>
    </source>
</evidence>
<keyword evidence="11" id="KW-1185">Reference proteome</keyword>
<feature type="domain" description="Bacterial sugar transferase" evidence="9">
    <location>
        <begin position="3"/>
        <end position="162"/>
    </location>
</feature>
<evidence type="ECO:0000256" key="8">
    <source>
        <dbReference type="SAM" id="Phobius"/>
    </source>
</evidence>
<dbReference type="GO" id="GO:0005886">
    <property type="term" value="C:plasma membrane"/>
    <property type="evidence" value="ECO:0007669"/>
    <property type="project" value="UniProtKB-SubCell"/>
</dbReference>
<evidence type="ECO:0000256" key="2">
    <source>
        <dbReference type="ARBA" id="ARBA00006464"/>
    </source>
</evidence>
<keyword evidence="7 8" id="KW-0472">Membrane</keyword>
<keyword evidence="3" id="KW-1003">Cell membrane</keyword>
<evidence type="ECO:0000313" key="11">
    <source>
        <dbReference type="Proteomes" id="UP000249248"/>
    </source>
</evidence>
<sequence>MLKWFLNSFFAFTILILLSPFLVVITLLLWLSLKESPFFIQERIGIHKTSFKIFKFKTMLNQQVVLFGGGLRKTGIDEIPQLINIIKGDMVFVGPRPLTYSDIMRLNWDGNYYRFRWQVKPGLTGLAQLSPLFHKKASLFWDKYYIKHQSVKLNFKIIIASTFIPFIGKKNSQQLMHKNRNRRS</sequence>
<dbReference type="GO" id="GO:0016780">
    <property type="term" value="F:phosphotransferase activity, for other substituted phosphate groups"/>
    <property type="evidence" value="ECO:0007669"/>
    <property type="project" value="TreeGrafter"/>
</dbReference>
<evidence type="ECO:0000259" key="9">
    <source>
        <dbReference type="Pfam" id="PF02397"/>
    </source>
</evidence>
<dbReference type="AlphaFoldDB" id="A0A2W1N105"/>
<evidence type="ECO:0000256" key="4">
    <source>
        <dbReference type="ARBA" id="ARBA00022679"/>
    </source>
</evidence>
<accession>A0A2W1N105</accession>
<evidence type="ECO:0000256" key="3">
    <source>
        <dbReference type="ARBA" id="ARBA00022475"/>
    </source>
</evidence>
<keyword evidence="4" id="KW-0808">Transferase</keyword>
<protein>
    <recommendedName>
        <fullName evidence="9">Bacterial sugar transferase domain-containing protein</fullName>
    </recommendedName>
</protein>
<dbReference type="PANTHER" id="PTHR30576">
    <property type="entry name" value="COLANIC BIOSYNTHESIS UDP-GLUCOSE LIPID CARRIER TRANSFERASE"/>
    <property type="match status" value="1"/>
</dbReference>
<dbReference type="InterPro" id="IPR003362">
    <property type="entry name" value="Bact_transf"/>
</dbReference>
<organism evidence="10 11">
    <name type="scientific">Putridiphycobacter roseus</name>
    <dbReference type="NCBI Taxonomy" id="2219161"/>
    <lineage>
        <taxon>Bacteria</taxon>
        <taxon>Pseudomonadati</taxon>
        <taxon>Bacteroidota</taxon>
        <taxon>Flavobacteriia</taxon>
        <taxon>Flavobacteriales</taxon>
        <taxon>Crocinitomicaceae</taxon>
        <taxon>Putridiphycobacter</taxon>
    </lineage>
</organism>
<evidence type="ECO:0000256" key="1">
    <source>
        <dbReference type="ARBA" id="ARBA00004236"/>
    </source>
</evidence>
<dbReference type="Pfam" id="PF02397">
    <property type="entry name" value="Bac_transf"/>
    <property type="match status" value="1"/>
</dbReference>
<keyword evidence="6 8" id="KW-1133">Transmembrane helix</keyword>
<comment type="subcellular location">
    <subcellularLocation>
        <location evidence="1">Cell membrane</location>
    </subcellularLocation>
</comment>
<dbReference type="RefSeq" id="WP_111062098.1">
    <property type="nucleotide sequence ID" value="NZ_JBHUCU010000002.1"/>
</dbReference>
<comment type="similarity">
    <text evidence="2">Belongs to the bacterial sugar transferase family.</text>
</comment>
<dbReference type="OrthoDB" id="9808602at2"/>
<dbReference type="PANTHER" id="PTHR30576:SF4">
    <property type="entry name" value="UNDECAPRENYL-PHOSPHATE GALACTOSE PHOSPHOTRANSFERASE"/>
    <property type="match status" value="1"/>
</dbReference>
<gene>
    <name evidence="10" type="ORF">DNU06_04830</name>
</gene>
<name>A0A2W1N105_9FLAO</name>
<evidence type="ECO:0000256" key="7">
    <source>
        <dbReference type="ARBA" id="ARBA00023136"/>
    </source>
</evidence>
<feature type="transmembrane region" description="Helical" evidence="8">
    <location>
        <begin position="6"/>
        <end position="33"/>
    </location>
</feature>
<reference evidence="10 11" key="1">
    <citation type="submission" date="2018-06" db="EMBL/GenBank/DDBJ databases">
        <title>The draft genome sequence of Crocinitomix sp. SM1701.</title>
        <authorList>
            <person name="Zhang X."/>
        </authorList>
    </citation>
    <scope>NUCLEOTIDE SEQUENCE [LARGE SCALE GENOMIC DNA]</scope>
    <source>
        <strain evidence="10 11">SM1701</strain>
    </source>
</reference>